<name>A0A6J4MLV4_9HYPH</name>
<dbReference type="GO" id="GO:0017001">
    <property type="term" value="P:antibiotic catabolic process"/>
    <property type="evidence" value="ECO:0007669"/>
    <property type="project" value="UniProtKB-ARBA"/>
</dbReference>
<organism evidence="3">
    <name type="scientific">uncultured Microvirga sp</name>
    <dbReference type="NCBI Taxonomy" id="412392"/>
    <lineage>
        <taxon>Bacteria</taxon>
        <taxon>Pseudomonadati</taxon>
        <taxon>Pseudomonadota</taxon>
        <taxon>Alphaproteobacteria</taxon>
        <taxon>Hyphomicrobiales</taxon>
        <taxon>Methylobacteriaceae</taxon>
        <taxon>Microvirga</taxon>
        <taxon>environmental samples</taxon>
    </lineage>
</organism>
<feature type="non-terminal residue" evidence="3">
    <location>
        <position position="1"/>
    </location>
</feature>
<dbReference type="PANTHER" id="PTHR42951:SF4">
    <property type="entry name" value="ACYL-COENZYME A THIOESTERASE MBLAC2"/>
    <property type="match status" value="1"/>
</dbReference>
<keyword evidence="3" id="KW-0378">Hydrolase</keyword>
<accession>A0A6J4MLV4</accession>
<reference evidence="3" key="1">
    <citation type="submission" date="2020-02" db="EMBL/GenBank/DDBJ databases">
        <authorList>
            <person name="Meier V. D."/>
        </authorList>
    </citation>
    <scope>NUCLEOTIDE SEQUENCE</scope>
    <source>
        <strain evidence="3">AVDCRST_MAG90</strain>
    </source>
</reference>
<dbReference type="GO" id="GO:0004334">
    <property type="term" value="F:fumarylacetoacetase activity"/>
    <property type="evidence" value="ECO:0007669"/>
    <property type="project" value="UniProtKB-EC"/>
</dbReference>
<proteinExistence type="inferred from homology"/>
<dbReference type="EC" id="3.7.1.2" evidence="3"/>
<dbReference type="Gene3D" id="3.60.15.10">
    <property type="entry name" value="Ribonuclease Z/Hydroxyacylglutathione hydrolase-like"/>
    <property type="match status" value="1"/>
</dbReference>
<dbReference type="SUPFAM" id="SSF56281">
    <property type="entry name" value="Metallo-hydrolase/oxidoreductase"/>
    <property type="match status" value="1"/>
</dbReference>
<protein>
    <submittedName>
        <fullName evidence="3">Fumarylacetoacetase</fullName>
        <ecNumber evidence="3">3.7.1.2</ecNumber>
    </submittedName>
</protein>
<evidence type="ECO:0000313" key="3">
    <source>
        <dbReference type="EMBL" id="CAA9361609.1"/>
    </source>
</evidence>
<dbReference type="EMBL" id="CADCUC010000639">
    <property type="protein sequence ID" value="CAA9361609.1"/>
    <property type="molecule type" value="Genomic_DNA"/>
</dbReference>
<dbReference type="PANTHER" id="PTHR42951">
    <property type="entry name" value="METALLO-BETA-LACTAMASE DOMAIN-CONTAINING"/>
    <property type="match status" value="1"/>
</dbReference>
<feature type="domain" description="Metallo-beta-lactamase" evidence="2">
    <location>
        <begin position="51"/>
        <end position="249"/>
    </location>
</feature>
<dbReference type="InterPro" id="IPR050855">
    <property type="entry name" value="NDM-1-like"/>
</dbReference>
<dbReference type="Pfam" id="PF00753">
    <property type="entry name" value="Lactamase_B"/>
    <property type="match status" value="1"/>
</dbReference>
<gene>
    <name evidence="3" type="ORF">AVDCRST_MAG90-3053</name>
</gene>
<dbReference type="InterPro" id="IPR036866">
    <property type="entry name" value="RibonucZ/Hydroxyglut_hydro"/>
</dbReference>
<sequence>AARAQQATAPSPPGDQFITFQTRPMPIVDARFPAEMAAGVFVLPDKRIPLNPNIGIIVGRETVLVVDCGMGIESAENVLELTRRLAPRRRIVLTVTHAHPEHGFGAQVFKADGRIWYNRVQAEYFARSGPRLLAGFRTGVLPRGQGHLLDGVVLTPPDQTYDGARATLDLGGRQVEFRTWGTAHTPGDQIVHLPTERIVFAGDLLEERMFPIIPFFPPMIAGEDIDVARWEVALADMIRLQPRLIVPGHGNLSGPELVTEVLAYFKEVRGLVAVGGSHIAELEKRIRGSHPTWENSEFIKPALQYLSRRNA</sequence>
<dbReference type="AlphaFoldDB" id="A0A6J4MLV4"/>
<evidence type="ECO:0000259" key="2">
    <source>
        <dbReference type="SMART" id="SM00849"/>
    </source>
</evidence>
<comment type="similarity">
    <text evidence="1">Belongs to the metallo-beta-lactamase superfamily. Class-B beta-lactamase family.</text>
</comment>
<dbReference type="SMART" id="SM00849">
    <property type="entry name" value="Lactamase_B"/>
    <property type="match status" value="1"/>
</dbReference>
<dbReference type="CDD" id="cd16282">
    <property type="entry name" value="metallo-hydrolase-like_MBL-fold"/>
    <property type="match status" value="1"/>
</dbReference>
<evidence type="ECO:0000256" key="1">
    <source>
        <dbReference type="ARBA" id="ARBA00005250"/>
    </source>
</evidence>
<dbReference type="InterPro" id="IPR001279">
    <property type="entry name" value="Metallo-B-lactamas"/>
</dbReference>